<dbReference type="GO" id="GO:0042597">
    <property type="term" value="C:periplasmic space"/>
    <property type="evidence" value="ECO:0007669"/>
    <property type="project" value="UniProtKB-SubCell"/>
</dbReference>
<evidence type="ECO:0000256" key="3">
    <source>
        <dbReference type="ARBA" id="ARBA00022729"/>
    </source>
</evidence>
<dbReference type="SUPFAM" id="SSF53850">
    <property type="entry name" value="Periplasmic binding protein-like II"/>
    <property type="match status" value="1"/>
</dbReference>
<dbReference type="PANTHER" id="PTHR30222">
    <property type="entry name" value="SPERMIDINE/PUTRESCINE-BINDING PERIPLASMIC PROTEIN"/>
    <property type="match status" value="1"/>
</dbReference>
<evidence type="ECO:0000256" key="1">
    <source>
        <dbReference type="ARBA" id="ARBA00004418"/>
    </source>
</evidence>
<organism evidence="5 6">
    <name type="scientific">Lyngbya aestuarii BL J</name>
    <dbReference type="NCBI Taxonomy" id="1348334"/>
    <lineage>
        <taxon>Bacteria</taxon>
        <taxon>Bacillati</taxon>
        <taxon>Cyanobacteriota</taxon>
        <taxon>Cyanophyceae</taxon>
        <taxon>Oscillatoriophycideae</taxon>
        <taxon>Oscillatoriales</taxon>
        <taxon>Microcoleaceae</taxon>
        <taxon>Lyngbya</taxon>
    </lineage>
</organism>
<dbReference type="PATRIC" id="fig|1348334.3.peg.1569"/>
<dbReference type="Pfam" id="PF13343">
    <property type="entry name" value="SBP_bac_6"/>
    <property type="match status" value="1"/>
</dbReference>
<dbReference type="GO" id="GO:0019808">
    <property type="term" value="F:polyamine binding"/>
    <property type="evidence" value="ECO:0007669"/>
    <property type="project" value="InterPro"/>
</dbReference>
<evidence type="ECO:0000256" key="4">
    <source>
        <dbReference type="ARBA" id="ARBA00022764"/>
    </source>
</evidence>
<reference evidence="5 6" key="1">
    <citation type="journal article" date="2013" name="Front. Microbiol.">
        <title>Comparative genomic analyses of the cyanobacterium, Lyngbya aestuarii BL J, a powerful hydrogen producer.</title>
        <authorList>
            <person name="Kothari A."/>
            <person name="Vaughn M."/>
            <person name="Garcia-Pichel F."/>
        </authorList>
    </citation>
    <scope>NUCLEOTIDE SEQUENCE [LARGE SCALE GENOMIC DNA]</scope>
    <source>
        <strain evidence="5 6">BL J</strain>
    </source>
</reference>
<comment type="caution">
    <text evidence="5">The sequence shown here is derived from an EMBL/GenBank/DDBJ whole genome shotgun (WGS) entry which is preliminary data.</text>
</comment>
<accession>U7QKF4</accession>
<protein>
    <submittedName>
        <fullName evidence="5">Bacterial extracellular solute-binding family protein</fullName>
    </submittedName>
</protein>
<dbReference type="InterPro" id="IPR001188">
    <property type="entry name" value="Sperm_putr-bd"/>
</dbReference>
<dbReference type="PANTHER" id="PTHR30222:SF17">
    <property type="entry name" value="SPERMIDINE_PUTRESCINE-BINDING PERIPLASMIC PROTEIN"/>
    <property type="match status" value="1"/>
</dbReference>
<dbReference type="Proteomes" id="UP000017127">
    <property type="component" value="Unassembled WGS sequence"/>
</dbReference>
<keyword evidence="2" id="KW-0813">Transport</keyword>
<gene>
    <name evidence="5" type="ORF">M595_1608</name>
</gene>
<proteinExistence type="predicted"/>
<name>U7QKF4_9CYAN</name>
<dbReference type="AlphaFoldDB" id="U7QKF4"/>
<keyword evidence="6" id="KW-1185">Reference proteome</keyword>
<evidence type="ECO:0000313" key="6">
    <source>
        <dbReference type="Proteomes" id="UP000017127"/>
    </source>
</evidence>
<dbReference type="PRINTS" id="PR00909">
    <property type="entry name" value="SPERMDNBNDNG"/>
</dbReference>
<sequence length="357" mass="41196">MGCRQTTALKIELLKGSVPVQMVNKFRRELSADRPVIDFVPQAQLKDLYQLLQPEEKKSRPENHSSSDLIMIGDYWLTQAIQQQLVQPLDPQVWQRWNQLPPQWQALVTRNAQGELDPQGQVWAAPYRWGTTAIAYRREQFETLGWTPQDWGDLWREDIRDRISVLDNPRETIGLTLKKLGSSYNITDLDLVVDLEDQFRQLHRNIKLYDSNTYLKPLITGDTWLAVGWSTDFSEKFRRQHNIGVVIPASGTALWADLWVQPTSEKPISNLPLAQQWIDFCWKPEIATQMSILTGTTSPIVNQLQPSELPETLQNNPLLFPKAEILEKSEFLLPLPESTLKQYQALWIKIRTETVGS</sequence>
<evidence type="ECO:0000313" key="5">
    <source>
        <dbReference type="EMBL" id="ERT08424.1"/>
    </source>
</evidence>
<keyword evidence="3" id="KW-0732">Signal</keyword>
<comment type="subcellular location">
    <subcellularLocation>
        <location evidence="1">Periplasm</location>
    </subcellularLocation>
</comment>
<dbReference type="EMBL" id="AUZM01000011">
    <property type="protein sequence ID" value="ERT08424.1"/>
    <property type="molecule type" value="Genomic_DNA"/>
</dbReference>
<dbReference type="GO" id="GO:0015846">
    <property type="term" value="P:polyamine transport"/>
    <property type="evidence" value="ECO:0007669"/>
    <property type="project" value="InterPro"/>
</dbReference>
<dbReference type="Gene3D" id="3.40.190.10">
    <property type="entry name" value="Periplasmic binding protein-like II"/>
    <property type="match status" value="2"/>
</dbReference>
<evidence type="ECO:0000256" key="2">
    <source>
        <dbReference type="ARBA" id="ARBA00022448"/>
    </source>
</evidence>
<dbReference type="RefSeq" id="WP_023065466.1">
    <property type="nucleotide sequence ID" value="NZ_AUZM01000011.1"/>
</dbReference>
<keyword evidence="4" id="KW-0574">Periplasm</keyword>